<evidence type="ECO:0000259" key="5">
    <source>
        <dbReference type="PROSITE" id="PS51462"/>
    </source>
</evidence>
<evidence type="ECO:0000256" key="1">
    <source>
        <dbReference type="ARBA" id="ARBA00001946"/>
    </source>
</evidence>
<dbReference type="Gene3D" id="3.90.79.10">
    <property type="entry name" value="Nucleoside Triphosphate Pyrophosphohydrolase"/>
    <property type="match status" value="1"/>
</dbReference>
<dbReference type="PANTHER" id="PTHR12629:SF0">
    <property type="entry name" value="DIPHOSPHOINOSITOL-POLYPHOSPHATE DIPHOSPHATASE"/>
    <property type="match status" value="1"/>
</dbReference>
<dbReference type="InterPro" id="IPR000086">
    <property type="entry name" value="NUDIX_hydrolase_dom"/>
</dbReference>
<evidence type="ECO:0000256" key="3">
    <source>
        <dbReference type="ARBA" id="ARBA00022801"/>
    </source>
</evidence>
<dbReference type="InterPro" id="IPR047198">
    <property type="entry name" value="DDP-like_NUDIX"/>
</dbReference>
<name>A0A1I3S190_9HYPH</name>
<organism evidence="6 7">
    <name type="scientific">Aquamicrobium aerolatum DSM 21857</name>
    <dbReference type="NCBI Taxonomy" id="1121003"/>
    <lineage>
        <taxon>Bacteria</taxon>
        <taxon>Pseudomonadati</taxon>
        <taxon>Pseudomonadota</taxon>
        <taxon>Alphaproteobacteria</taxon>
        <taxon>Hyphomicrobiales</taxon>
        <taxon>Phyllobacteriaceae</taxon>
        <taxon>Aerobium</taxon>
    </lineage>
</organism>
<feature type="domain" description="Nudix hydrolase" evidence="5">
    <location>
        <begin position="70"/>
        <end position="203"/>
    </location>
</feature>
<accession>A0A1I3S190</accession>
<sequence length="229" mass="25158">MERIRDQFTSISNMPCLSSPPAARSAALSMVQAAKRVFRRKRTPCPGLFRGEGIAMMAASSVFSARCDEAAAQQFGALPWRKGPRGRLQVLLITSRRRGRWILPKGWPLADREPCLVAAMEAFEEAGVIGEIEPNPIGRYDYLKEGGDGAVQRVCVTLFGLSVVGTLTNWPERGQRKRRWFGLAEAAETVADHSLIPLIRAIRDTPQILFDKAEPGSMSSAHSGNLVPQ</sequence>
<dbReference type="SUPFAM" id="SSF55811">
    <property type="entry name" value="Nudix"/>
    <property type="match status" value="1"/>
</dbReference>
<keyword evidence="4" id="KW-0460">Magnesium</keyword>
<keyword evidence="7" id="KW-1185">Reference proteome</keyword>
<dbReference type="CDD" id="cd04666">
    <property type="entry name" value="NUDIX_DIPP2_like_Nudt4"/>
    <property type="match status" value="1"/>
</dbReference>
<dbReference type="PANTHER" id="PTHR12629">
    <property type="entry name" value="DIPHOSPHOINOSITOL POLYPHOSPHATE PHOSPHOHYDROLASE"/>
    <property type="match status" value="1"/>
</dbReference>
<dbReference type="EMBL" id="FORF01000024">
    <property type="protein sequence ID" value="SFJ51311.1"/>
    <property type="molecule type" value="Genomic_DNA"/>
</dbReference>
<dbReference type="GO" id="GO:0005737">
    <property type="term" value="C:cytoplasm"/>
    <property type="evidence" value="ECO:0007669"/>
    <property type="project" value="TreeGrafter"/>
</dbReference>
<dbReference type="RefSeq" id="WP_139207962.1">
    <property type="nucleotide sequence ID" value="NZ_FORF01000024.1"/>
</dbReference>
<gene>
    <name evidence="6" type="ORF">SAMN03080618_03198</name>
</gene>
<dbReference type="InterPro" id="IPR015797">
    <property type="entry name" value="NUDIX_hydrolase-like_dom_sf"/>
</dbReference>
<reference evidence="7" key="1">
    <citation type="submission" date="2016-10" db="EMBL/GenBank/DDBJ databases">
        <authorList>
            <person name="Varghese N."/>
            <person name="Submissions S."/>
        </authorList>
    </citation>
    <scope>NUCLEOTIDE SEQUENCE [LARGE SCALE GENOMIC DNA]</scope>
    <source>
        <strain evidence="7">DSM 21857</strain>
    </source>
</reference>
<keyword evidence="2" id="KW-0479">Metal-binding</keyword>
<protein>
    <submittedName>
        <fullName evidence="6">8-oxo-dGTP pyrophosphatase MutT, NUDIX family</fullName>
    </submittedName>
</protein>
<dbReference type="GO" id="GO:0046872">
    <property type="term" value="F:metal ion binding"/>
    <property type="evidence" value="ECO:0007669"/>
    <property type="project" value="UniProtKB-KW"/>
</dbReference>
<evidence type="ECO:0000313" key="7">
    <source>
        <dbReference type="Proteomes" id="UP000242763"/>
    </source>
</evidence>
<evidence type="ECO:0000313" key="6">
    <source>
        <dbReference type="EMBL" id="SFJ51311.1"/>
    </source>
</evidence>
<keyword evidence="3" id="KW-0378">Hydrolase</keyword>
<comment type="cofactor">
    <cofactor evidence="1">
        <name>Mg(2+)</name>
        <dbReference type="ChEBI" id="CHEBI:18420"/>
    </cofactor>
</comment>
<dbReference type="AlphaFoldDB" id="A0A1I3S190"/>
<dbReference type="GO" id="GO:0016462">
    <property type="term" value="F:pyrophosphatase activity"/>
    <property type="evidence" value="ECO:0007669"/>
    <property type="project" value="InterPro"/>
</dbReference>
<dbReference type="Proteomes" id="UP000242763">
    <property type="component" value="Unassembled WGS sequence"/>
</dbReference>
<evidence type="ECO:0000256" key="4">
    <source>
        <dbReference type="ARBA" id="ARBA00022842"/>
    </source>
</evidence>
<evidence type="ECO:0000256" key="2">
    <source>
        <dbReference type="ARBA" id="ARBA00022723"/>
    </source>
</evidence>
<dbReference type="OrthoDB" id="7066910at2"/>
<dbReference type="PROSITE" id="PS51462">
    <property type="entry name" value="NUDIX"/>
    <property type="match status" value="1"/>
</dbReference>
<proteinExistence type="predicted"/>